<evidence type="ECO:0000313" key="2">
    <source>
        <dbReference type="Proteomes" id="UP000789405"/>
    </source>
</evidence>
<dbReference type="Proteomes" id="UP000789405">
    <property type="component" value="Unassembled WGS sequence"/>
</dbReference>
<gene>
    <name evidence="1" type="ORF">DERYTH_LOCUS16</name>
</gene>
<proteinExistence type="predicted"/>
<name>A0A9N8V4I7_9GLOM</name>
<keyword evidence="2" id="KW-1185">Reference proteome</keyword>
<dbReference type="EMBL" id="CAJVPY010000003">
    <property type="protein sequence ID" value="CAG8443229.1"/>
    <property type="molecule type" value="Genomic_DNA"/>
</dbReference>
<protein>
    <submittedName>
        <fullName evidence="1">1108_t:CDS:1</fullName>
    </submittedName>
</protein>
<organism evidence="1 2">
    <name type="scientific">Dentiscutata erythropus</name>
    <dbReference type="NCBI Taxonomy" id="1348616"/>
    <lineage>
        <taxon>Eukaryota</taxon>
        <taxon>Fungi</taxon>
        <taxon>Fungi incertae sedis</taxon>
        <taxon>Mucoromycota</taxon>
        <taxon>Glomeromycotina</taxon>
        <taxon>Glomeromycetes</taxon>
        <taxon>Diversisporales</taxon>
        <taxon>Gigasporaceae</taxon>
        <taxon>Dentiscutata</taxon>
    </lineage>
</organism>
<evidence type="ECO:0000313" key="1">
    <source>
        <dbReference type="EMBL" id="CAG8443229.1"/>
    </source>
</evidence>
<accession>A0A9N8V4I7</accession>
<comment type="caution">
    <text evidence="1">The sequence shown here is derived from an EMBL/GenBank/DDBJ whole genome shotgun (WGS) entry which is preliminary data.</text>
</comment>
<dbReference type="AlphaFoldDB" id="A0A9N8V4I7"/>
<reference evidence="1" key="1">
    <citation type="submission" date="2021-06" db="EMBL/GenBank/DDBJ databases">
        <authorList>
            <person name="Kallberg Y."/>
            <person name="Tangrot J."/>
            <person name="Rosling A."/>
        </authorList>
    </citation>
    <scope>NUCLEOTIDE SEQUENCE</scope>
    <source>
        <strain evidence="1">MA453B</strain>
    </source>
</reference>
<sequence>MNKKKPNQKTPKEQKSTISLIINKFISVNIRKRVSKVLK</sequence>